<dbReference type="WBParaSite" id="PS1159_v2.g11458.t1">
    <property type="protein sequence ID" value="PS1159_v2.g11458.t1"/>
    <property type="gene ID" value="PS1159_v2.g11458"/>
</dbReference>
<sequence>MTNSPTKKTAPATAQAPASTSVPAIDSNTLAAAFDAFTQMQAQRQSQNPTPAPMATTTRTFPAIPTFRPDLAKANYASTWFAKLESLFRLQTFTDGEKCALAVSALDESAFEDVARALLPEKLQSLADFAKLEKTMVDLYDRTESVFAKRYAAFNLEWKGPEYESPAAYAARVREQVGAMDWKTFNEAAGETMCMLLGMKHPALESFRMQVLNLLTKDPATSMNTCVAAMNAALQTNRDQRLIVNPNVNFVQKKVSTKVSTLVKKGGERPNQNLACPSCGGRHNRKDCKFKDAECRFCHIQGHIESVCRKKAGSKNTTSNESSANHRSKPQPRTKVNSVYIQNVYQSMDSLAAKRHMVDITINNVTFTAQLDDGADVTILSEADYRAIGSPSLSGPGLSAKTANGQKLKIRGSFTALVTLKGKEAHVHLHVAEVPFSLLGINFFQAFRINIVMDGDVLCNMVADESLVPAKIIDDLKKEYKSVFEPGLGCCTKRKIILQLKKDVTPTYVRARRPSLHAAELIKAKFKRLSKEDVVQKVGTSPWAAPCSLKKRRDYFGA</sequence>
<protein>
    <submittedName>
        <fullName evidence="2">Peptidase A2 domain-containing protein</fullName>
    </submittedName>
</protein>
<proteinExistence type="predicted"/>
<name>A0AC35EYZ7_9BILA</name>
<evidence type="ECO:0000313" key="2">
    <source>
        <dbReference type="WBParaSite" id="PS1159_v2.g11458.t1"/>
    </source>
</evidence>
<reference evidence="2" key="1">
    <citation type="submission" date="2022-11" db="UniProtKB">
        <authorList>
            <consortium name="WormBaseParasite"/>
        </authorList>
    </citation>
    <scope>IDENTIFICATION</scope>
</reference>
<organism evidence="1 2">
    <name type="scientific">Panagrolaimus sp. PS1159</name>
    <dbReference type="NCBI Taxonomy" id="55785"/>
    <lineage>
        <taxon>Eukaryota</taxon>
        <taxon>Metazoa</taxon>
        <taxon>Ecdysozoa</taxon>
        <taxon>Nematoda</taxon>
        <taxon>Chromadorea</taxon>
        <taxon>Rhabditida</taxon>
        <taxon>Tylenchina</taxon>
        <taxon>Panagrolaimomorpha</taxon>
        <taxon>Panagrolaimoidea</taxon>
        <taxon>Panagrolaimidae</taxon>
        <taxon>Panagrolaimus</taxon>
    </lineage>
</organism>
<evidence type="ECO:0000313" key="1">
    <source>
        <dbReference type="Proteomes" id="UP000887580"/>
    </source>
</evidence>
<dbReference type="Proteomes" id="UP000887580">
    <property type="component" value="Unplaced"/>
</dbReference>
<accession>A0AC35EYZ7</accession>